<evidence type="ECO:0000256" key="1">
    <source>
        <dbReference type="SAM" id="MobiDB-lite"/>
    </source>
</evidence>
<dbReference type="RefSeq" id="WP_174702746.1">
    <property type="nucleotide sequence ID" value="NZ_JABURA010000001.1"/>
</dbReference>
<dbReference type="Pfam" id="PF20575">
    <property type="entry name" value="HTH_63"/>
    <property type="match status" value="1"/>
</dbReference>
<organism evidence="2 3">
    <name type="scientific">Haloterrigena gelatinilytica</name>
    <dbReference type="NCBI Taxonomy" id="2741724"/>
    <lineage>
        <taxon>Archaea</taxon>
        <taxon>Methanobacteriati</taxon>
        <taxon>Methanobacteriota</taxon>
        <taxon>Stenosarchaea group</taxon>
        <taxon>Halobacteria</taxon>
        <taxon>Halobacteriales</taxon>
        <taxon>Natrialbaceae</taxon>
        <taxon>Haloterrigena</taxon>
    </lineage>
</organism>
<accession>A0A8J8KHC8</accession>
<evidence type="ECO:0000313" key="3">
    <source>
        <dbReference type="Proteomes" id="UP000728647"/>
    </source>
</evidence>
<proteinExistence type="predicted"/>
<feature type="compositionally biased region" description="Acidic residues" evidence="1">
    <location>
        <begin position="152"/>
        <end position="163"/>
    </location>
</feature>
<feature type="region of interest" description="Disordered" evidence="1">
    <location>
        <begin position="152"/>
        <end position="190"/>
    </location>
</feature>
<evidence type="ECO:0000313" key="2">
    <source>
        <dbReference type="EMBL" id="NUB92952.1"/>
    </source>
</evidence>
<sequence>MSHPTTTPTSVELWIRSFAPTSAGPTQERALERLSDLESQAPIESVDVSVWGKEVEVNRPERAMRIPQLCRIERRLEAFENWAARTGRRLEPFFRNTRIESSITGESHDVWRLPTIAVAEFDGDELLHVAPCRDGDRTIDVFDRLESLLEDPEAPVTVDEESGDGLTERSSDPATDYGQSRIDVEPSRSD</sequence>
<gene>
    <name evidence="2" type="ORF">HT576_18255</name>
</gene>
<dbReference type="EMBL" id="JABURA010000001">
    <property type="protein sequence ID" value="NUB92952.1"/>
    <property type="molecule type" value="Genomic_DNA"/>
</dbReference>
<name>A0A8J8KHC8_9EURY</name>
<comment type="caution">
    <text evidence="2">The sequence shown here is derived from an EMBL/GenBank/DDBJ whole genome shotgun (WGS) entry which is preliminary data.</text>
</comment>
<reference evidence="2" key="1">
    <citation type="submission" date="2020-06" db="EMBL/GenBank/DDBJ databases">
        <title>Haloterrigena sp. nov., an extremely halophilic archaeon isolated from a saline sediment.</title>
        <authorList>
            <person name="Liu B.-B."/>
        </authorList>
    </citation>
    <scope>NUCLEOTIDE SEQUENCE</scope>
    <source>
        <strain evidence="2">SYSU A121-1</strain>
    </source>
</reference>
<protein>
    <submittedName>
        <fullName evidence="2">Uncharacterized protein</fullName>
    </submittedName>
</protein>
<dbReference type="Proteomes" id="UP000728647">
    <property type="component" value="Unassembled WGS sequence"/>
</dbReference>
<dbReference type="InterPro" id="IPR046783">
    <property type="entry name" value="HTH_63"/>
</dbReference>
<dbReference type="AlphaFoldDB" id="A0A8J8KHC8"/>